<evidence type="ECO:0000313" key="1">
    <source>
        <dbReference type="EMBL" id="SBQ71712.1"/>
    </source>
</evidence>
<reference evidence="1" key="1">
    <citation type="submission" date="2016-05" db="EMBL/GenBank/DDBJ databases">
        <authorList>
            <person name="Lavstsen T."/>
            <person name="Jespersen J.S."/>
        </authorList>
    </citation>
    <scope>NUCLEOTIDE SEQUENCE</scope>
    <source>
        <tissue evidence="1">Brain</tissue>
    </source>
</reference>
<gene>
    <name evidence="1" type="primary">v1g225175</name>
</gene>
<dbReference type="AlphaFoldDB" id="A0A1A8GKM6"/>
<accession>A0A1A8GKM6</accession>
<organism evidence="1">
    <name type="scientific">Nothobranchius korthausae</name>
    <dbReference type="NCBI Taxonomy" id="1143690"/>
    <lineage>
        <taxon>Eukaryota</taxon>
        <taxon>Metazoa</taxon>
        <taxon>Chordata</taxon>
        <taxon>Craniata</taxon>
        <taxon>Vertebrata</taxon>
        <taxon>Euteleostomi</taxon>
        <taxon>Actinopterygii</taxon>
        <taxon>Neopterygii</taxon>
        <taxon>Teleostei</taxon>
        <taxon>Neoteleostei</taxon>
        <taxon>Acanthomorphata</taxon>
        <taxon>Ovalentaria</taxon>
        <taxon>Atherinomorphae</taxon>
        <taxon>Cyprinodontiformes</taxon>
        <taxon>Nothobranchiidae</taxon>
        <taxon>Nothobranchius</taxon>
    </lineage>
</organism>
<feature type="non-terminal residue" evidence="1">
    <location>
        <position position="50"/>
    </location>
</feature>
<reference evidence="1" key="2">
    <citation type="submission" date="2016-06" db="EMBL/GenBank/DDBJ databases">
        <title>The genome of a short-lived fish provides insights into sex chromosome evolution and the genetic control of aging.</title>
        <authorList>
            <person name="Reichwald K."/>
            <person name="Felder M."/>
            <person name="Petzold A."/>
            <person name="Koch P."/>
            <person name="Groth M."/>
            <person name="Platzer M."/>
        </authorList>
    </citation>
    <scope>NUCLEOTIDE SEQUENCE</scope>
    <source>
        <tissue evidence="1">Brain</tissue>
    </source>
</reference>
<name>A0A1A8GKM6_9TELE</name>
<sequence length="50" mass="5684">HIQTATQMFSSRIQHSTKFSSTLHTASYIQYIGTGRWVKTALCLCYICSL</sequence>
<dbReference type="EMBL" id="HAEC01003635">
    <property type="protein sequence ID" value="SBQ71712.1"/>
    <property type="molecule type" value="Transcribed_RNA"/>
</dbReference>
<protein>
    <submittedName>
        <fullName evidence="1">Uncharacterized protein</fullName>
    </submittedName>
</protein>
<feature type="non-terminal residue" evidence="1">
    <location>
        <position position="1"/>
    </location>
</feature>
<proteinExistence type="predicted"/>